<organism evidence="4 5">
    <name type="scientific">Saccharibacillus brassicae</name>
    <dbReference type="NCBI Taxonomy" id="2583377"/>
    <lineage>
        <taxon>Bacteria</taxon>
        <taxon>Bacillati</taxon>
        <taxon>Bacillota</taxon>
        <taxon>Bacilli</taxon>
        <taxon>Bacillales</taxon>
        <taxon>Paenibacillaceae</taxon>
        <taxon>Saccharibacillus</taxon>
    </lineage>
</organism>
<dbReference type="Pfam" id="PF02342">
    <property type="entry name" value="TerD"/>
    <property type="match status" value="2"/>
</dbReference>
<dbReference type="Proteomes" id="UP000316968">
    <property type="component" value="Chromosome"/>
</dbReference>
<dbReference type="InterPro" id="IPR011335">
    <property type="entry name" value="Restrct_endonuc-II-like"/>
</dbReference>
<evidence type="ECO:0000259" key="3">
    <source>
        <dbReference type="Pfam" id="PF04471"/>
    </source>
</evidence>
<reference evidence="4 5" key="1">
    <citation type="submission" date="2019-06" db="EMBL/GenBank/DDBJ databases">
        <title>Saccharibacillus brassicae sp. nov., an endophytic bacterium isolated from Chinese cabbage seeds (Brassica pekinensis).</title>
        <authorList>
            <person name="Jiang L."/>
            <person name="Lee J."/>
            <person name="Kim S.W."/>
        </authorList>
    </citation>
    <scope>NUCLEOTIDE SEQUENCE [LARGE SCALE GENOMIC DNA]</scope>
    <source>
        <strain evidence="5">KCTC 43072 / ATSA2</strain>
    </source>
</reference>
<evidence type="ECO:0008006" key="6">
    <source>
        <dbReference type="Google" id="ProtNLM"/>
    </source>
</evidence>
<feature type="domain" description="Restriction endonuclease type IV Mrr" evidence="3">
    <location>
        <begin position="415"/>
        <end position="521"/>
    </location>
</feature>
<dbReference type="CDD" id="cd06974">
    <property type="entry name" value="TerD_like"/>
    <property type="match status" value="2"/>
</dbReference>
<gene>
    <name evidence="4" type="ORF">FFV09_21740</name>
</gene>
<accession>A0A4Y6UZR2</accession>
<dbReference type="PANTHER" id="PTHR32097">
    <property type="entry name" value="CAMP-BINDING PROTEIN 1-RELATED"/>
    <property type="match status" value="1"/>
</dbReference>
<feature type="domain" description="TerD" evidence="2">
    <location>
        <begin position="236"/>
        <end position="394"/>
    </location>
</feature>
<evidence type="ECO:0000313" key="5">
    <source>
        <dbReference type="Proteomes" id="UP000316968"/>
    </source>
</evidence>
<dbReference type="GO" id="GO:0004519">
    <property type="term" value="F:endonuclease activity"/>
    <property type="evidence" value="ECO:0007669"/>
    <property type="project" value="InterPro"/>
</dbReference>
<dbReference type="GO" id="GO:0009307">
    <property type="term" value="P:DNA restriction-modification system"/>
    <property type="evidence" value="ECO:0007669"/>
    <property type="project" value="InterPro"/>
</dbReference>
<dbReference type="InterPro" id="IPR051324">
    <property type="entry name" value="Stress/Tellurium_Resist"/>
</dbReference>
<dbReference type="Pfam" id="PF04471">
    <property type="entry name" value="Mrr_cat"/>
    <property type="match status" value="1"/>
</dbReference>
<dbReference type="Gene3D" id="2.60.60.30">
    <property type="entry name" value="sav2460 like domains"/>
    <property type="match status" value="2"/>
</dbReference>
<dbReference type="GO" id="GO:0003677">
    <property type="term" value="F:DNA binding"/>
    <property type="evidence" value="ECO:0007669"/>
    <property type="project" value="InterPro"/>
</dbReference>
<evidence type="ECO:0000256" key="1">
    <source>
        <dbReference type="ARBA" id="ARBA00008775"/>
    </source>
</evidence>
<protein>
    <recommendedName>
        <fullName evidence="6">Restriction endonuclease</fullName>
    </recommendedName>
</protein>
<name>A0A4Y6UZR2_SACBS</name>
<dbReference type="SUPFAM" id="SSF52980">
    <property type="entry name" value="Restriction endonuclease-like"/>
    <property type="match status" value="1"/>
</dbReference>
<feature type="domain" description="TerD" evidence="2">
    <location>
        <begin position="534"/>
        <end position="682"/>
    </location>
</feature>
<dbReference type="AlphaFoldDB" id="A0A4Y6UZR2"/>
<comment type="similarity">
    <text evidence="1">Belongs to the CAPAB/TerDEXZ family.</text>
</comment>
<dbReference type="EMBL" id="CP041217">
    <property type="protein sequence ID" value="QDH23252.1"/>
    <property type="molecule type" value="Genomic_DNA"/>
</dbReference>
<evidence type="ECO:0000313" key="4">
    <source>
        <dbReference type="EMBL" id="QDH23252.1"/>
    </source>
</evidence>
<evidence type="ECO:0000259" key="2">
    <source>
        <dbReference type="Pfam" id="PF02342"/>
    </source>
</evidence>
<dbReference type="InterPro" id="IPR007560">
    <property type="entry name" value="Restrct_endonuc_IV_Mrr"/>
</dbReference>
<dbReference type="InterPro" id="IPR003325">
    <property type="entry name" value="TerD"/>
</dbReference>
<keyword evidence="5" id="KW-1185">Reference proteome</keyword>
<dbReference type="OrthoDB" id="9797274at2"/>
<proteinExistence type="inferred from homology"/>
<dbReference type="KEGG" id="saca:FFV09_21740"/>
<sequence>MDIQDVTFMFIKKIPQGGTIMGSSSYRSSYQSYLSRQGVEADKMNVILIVNAAEGLQKYMKRSNMQTVFNKLSPLTFAGPVKVVAQSDGSFYRLPPFTHENTHTYLKDEIYAKDPLRGERIDLFSKLFTTSELTHIIWFTDEEVTPYLNPIASMNAPHLFWNFISIKGYPLRCTQKTPKNVTLTHAPKISGLATSVLYRKIFNKFTQYINKTDLPMSGRVRVIRTEDRSDSQSVVKGSKTPVGHSSLKVGIGWKTSEGECLTAGMLLTNNRLPDAESIAFFGNKSTVGVTHVDGRELPTEDMEVYTVNLAALGQAGLDKILFTLVMPNGVPEELYLRVMTYDNREMLRYDVEMENGSGNTALELGALYAYKDEWRFNAIGNGYEAGMEQVAQSYGIPDLTTTYSFTPEVLEEIALDGRTFEYHMQDLFTKLGYDVEVPTSDPYAPDYGVDLILVKSGVRKAVQLKCFSNVVPVRAIQEVYAGANMYDCQSYMVVATSYFSRAALQMAEQLGVEVWDKTQLDKTEERLRSRIGVSAENALTLKLSKLNSEDEVDIDLSAFLVNEHDVCAGEDDFIFYNQAEHPSGCVQLINDNVWEKLLMLDLAKLPAHCTRIVIVGSLDTYKRKVELTIDNQLDLYHTFEYMPSAVCDTLVLGQFRKIDGEWAFTTSETFFAGGLEEACRAYGLEVG</sequence>
<dbReference type="PANTHER" id="PTHR32097:SF4">
    <property type="entry name" value="GENERAL STRESS PROTEIN 16U"/>
    <property type="match status" value="1"/>
</dbReference>